<evidence type="ECO:0000313" key="2">
    <source>
        <dbReference type="EMBL" id="QFU99220.1"/>
    </source>
</evidence>
<evidence type="ECO:0000313" key="3">
    <source>
        <dbReference type="Proteomes" id="UP000326702"/>
    </source>
</evidence>
<dbReference type="SMART" id="SM00347">
    <property type="entry name" value="HTH_MARR"/>
    <property type="match status" value="1"/>
</dbReference>
<feature type="domain" description="HTH marR-type" evidence="1">
    <location>
        <begin position="10"/>
        <end position="146"/>
    </location>
</feature>
<dbReference type="GO" id="GO:0003700">
    <property type="term" value="F:DNA-binding transcription factor activity"/>
    <property type="evidence" value="ECO:0007669"/>
    <property type="project" value="InterPro"/>
</dbReference>
<organism evidence="2 3">
    <name type="scientific">Luteimicrobium xylanilyticum</name>
    <dbReference type="NCBI Taxonomy" id="1133546"/>
    <lineage>
        <taxon>Bacteria</taxon>
        <taxon>Bacillati</taxon>
        <taxon>Actinomycetota</taxon>
        <taxon>Actinomycetes</taxon>
        <taxon>Micrococcales</taxon>
        <taxon>Luteimicrobium</taxon>
    </lineage>
</organism>
<sequence length="157" mass="16950">MSGKYLSQEELAVWQRLQTVTEMLRREVGRGLRDDADLSEAEFTVLAHLVEAGGAARPSDCAQSIGWESSRLAHQLGRMERRGLIVRTPEADGDGRASTVALTAEGRSAHRRAVGPHLSAAKRWFADALTPAQLAALAEVLSAFEDNAARAATKEIS</sequence>
<accession>A0A5P9QDT9</accession>
<dbReference type="OrthoDB" id="8635520at2"/>
<reference evidence="2 3" key="1">
    <citation type="submission" date="2019-10" db="EMBL/GenBank/DDBJ databases">
        <title>Genome sequence of Luteimicrobium xylanilyticum HY-24.</title>
        <authorList>
            <person name="Kim D.Y."/>
            <person name="Park H.-Y."/>
        </authorList>
    </citation>
    <scope>NUCLEOTIDE SEQUENCE [LARGE SCALE GENOMIC DNA]</scope>
    <source>
        <strain evidence="2 3">HY-24</strain>
    </source>
</reference>
<dbReference type="PANTHER" id="PTHR33164">
    <property type="entry name" value="TRANSCRIPTIONAL REGULATOR, MARR FAMILY"/>
    <property type="match status" value="1"/>
</dbReference>
<dbReference type="PROSITE" id="PS50995">
    <property type="entry name" value="HTH_MARR_2"/>
    <property type="match status" value="1"/>
</dbReference>
<name>A0A5P9QDT9_9MICO</name>
<keyword evidence="3" id="KW-1185">Reference proteome</keyword>
<dbReference type="EMBL" id="CP045529">
    <property type="protein sequence ID" value="QFU99220.1"/>
    <property type="molecule type" value="Genomic_DNA"/>
</dbReference>
<dbReference type="InterPro" id="IPR036388">
    <property type="entry name" value="WH-like_DNA-bd_sf"/>
</dbReference>
<proteinExistence type="predicted"/>
<gene>
    <name evidence="2" type="ORF">KDY119_02746</name>
</gene>
<dbReference type="GO" id="GO:0006950">
    <property type="term" value="P:response to stress"/>
    <property type="evidence" value="ECO:0007669"/>
    <property type="project" value="TreeGrafter"/>
</dbReference>
<protein>
    <recommendedName>
        <fullName evidence="1">HTH marR-type domain-containing protein</fullName>
    </recommendedName>
</protein>
<dbReference type="InterPro" id="IPR039422">
    <property type="entry name" value="MarR/SlyA-like"/>
</dbReference>
<dbReference type="SUPFAM" id="SSF46785">
    <property type="entry name" value="Winged helix' DNA-binding domain"/>
    <property type="match status" value="1"/>
</dbReference>
<dbReference type="Proteomes" id="UP000326702">
    <property type="component" value="Chromosome"/>
</dbReference>
<dbReference type="RefSeq" id="WP_036946951.1">
    <property type="nucleotide sequence ID" value="NZ_BAABIH010000008.1"/>
</dbReference>
<dbReference type="PANTHER" id="PTHR33164:SF99">
    <property type="entry name" value="MARR FAMILY REGULATORY PROTEIN"/>
    <property type="match status" value="1"/>
</dbReference>
<dbReference type="Gene3D" id="1.10.10.10">
    <property type="entry name" value="Winged helix-like DNA-binding domain superfamily/Winged helix DNA-binding domain"/>
    <property type="match status" value="1"/>
</dbReference>
<evidence type="ECO:0000259" key="1">
    <source>
        <dbReference type="PROSITE" id="PS50995"/>
    </source>
</evidence>
<dbReference type="InterPro" id="IPR036390">
    <property type="entry name" value="WH_DNA-bd_sf"/>
</dbReference>
<dbReference type="AlphaFoldDB" id="A0A5P9QDT9"/>
<dbReference type="KEGG" id="lxl:KDY119_02746"/>
<dbReference type="InterPro" id="IPR000835">
    <property type="entry name" value="HTH_MarR-typ"/>
</dbReference>